<sequence length="117" mass="13625">MNIKEFKEALKNKQYIEAVPIVELKREPTHPGEILEEEFMKPLGLSQSKLAKELGVSIRAINEIINKKRGITPEMAIRLSQRFGTTAEFWLGLQIDYDLWKAYNKPSRKFKNKSVNY</sequence>
<dbReference type="RefSeq" id="WP_265134703.1">
    <property type="nucleotide sequence ID" value="NZ_FXTX01000014.1"/>
</dbReference>
<dbReference type="Proteomes" id="UP001157947">
    <property type="component" value="Unassembled WGS sequence"/>
</dbReference>
<dbReference type="PROSITE" id="PS50943">
    <property type="entry name" value="HTH_CROC1"/>
    <property type="match status" value="1"/>
</dbReference>
<proteinExistence type="predicted"/>
<dbReference type="InterPro" id="IPR010982">
    <property type="entry name" value="Lambda_DNA-bd_dom_sf"/>
</dbReference>
<keyword evidence="4" id="KW-1185">Reference proteome</keyword>
<evidence type="ECO:0000259" key="2">
    <source>
        <dbReference type="PROSITE" id="PS50943"/>
    </source>
</evidence>
<evidence type="ECO:0000313" key="4">
    <source>
        <dbReference type="Proteomes" id="UP001157947"/>
    </source>
</evidence>
<dbReference type="EMBL" id="FXTX01000014">
    <property type="protein sequence ID" value="SMP16075.1"/>
    <property type="molecule type" value="Genomic_DNA"/>
</dbReference>
<dbReference type="PANTHER" id="PTHR36924">
    <property type="entry name" value="ANTITOXIN HIGA-1"/>
    <property type="match status" value="1"/>
</dbReference>
<dbReference type="InterPro" id="IPR001387">
    <property type="entry name" value="Cro/C1-type_HTH"/>
</dbReference>
<comment type="caution">
    <text evidence="3">The sequence shown here is derived from an EMBL/GenBank/DDBJ whole genome shotgun (WGS) entry which is preliminary data.</text>
</comment>
<dbReference type="Gene3D" id="1.10.260.40">
    <property type="entry name" value="lambda repressor-like DNA-binding domains"/>
    <property type="match status" value="1"/>
</dbReference>
<protein>
    <submittedName>
        <fullName evidence="3">Addiction module antidote protein, HigA family</fullName>
    </submittedName>
</protein>
<organism evidence="3 4">
    <name type="scientific">Venenivibrio stagnispumantis</name>
    <dbReference type="NCBI Taxonomy" id="407998"/>
    <lineage>
        <taxon>Bacteria</taxon>
        <taxon>Pseudomonadati</taxon>
        <taxon>Aquificota</taxon>
        <taxon>Aquificia</taxon>
        <taxon>Aquificales</taxon>
        <taxon>Hydrogenothermaceae</taxon>
        <taxon>Venenivibrio</taxon>
    </lineage>
</organism>
<feature type="domain" description="HTH cro/C1-type" evidence="2">
    <location>
        <begin position="43"/>
        <end position="90"/>
    </location>
</feature>
<reference evidence="3" key="1">
    <citation type="submission" date="2017-05" db="EMBL/GenBank/DDBJ databases">
        <authorList>
            <person name="Varghese N."/>
            <person name="Submissions S."/>
        </authorList>
    </citation>
    <scope>NUCLEOTIDE SEQUENCE</scope>
    <source>
        <strain evidence="3">DSM 18763</strain>
    </source>
</reference>
<name>A0AA46AEZ9_9AQUI</name>
<evidence type="ECO:0000313" key="3">
    <source>
        <dbReference type="EMBL" id="SMP16075.1"/>
    </source>
</evidence>
<dbReference type="AlphaFoldDB" id="A0AA46AEZ9"/>
<dbReference type="SUPFAM" id="SSF47413">
    <property type="entry name" value="lambda repressor-like DNA-binding domains"/>
    <property type="match status" value="1"/>
</dbReference>
<dbReference type="InterPro" id="IPR013430">
    <property type="entry name" value="Toxin_antidote_HigA"/>
</dbReference>
<gene>
    <name evidence="3" type="ORF">SAMN06264868_11456</name>
</gene>
<accession>A0AA46AEZ9</accession>
<dbReference type="PANTHER" id="PTHR36924:SF1">
    <property type="entry name" value="ANTITOXIN HIGA-1"/>
    <property type="match status" value="1"/>
</dbReference>
<dbReference type="Pfam" id="PF01381">
    <property type="entry name" value="HTH_3"/>
    <property type="match status" value="1"/>
</dbReference>
<dbReference type="SMART" id="SM00530">
    <property type="entry name" value="HTH_XRE"/>
    <property type="match status" value="1"/>
</dbReference>
<evidence type="ECO:0000256" key="1">
    <source>
        <dbReference type="ARBA" id="ARBA00023125"/>
    </source>
</evidence>
<keyword evidence="1" id="KW-0238">DNA-binding</keyword>
<dbReference type="CDD" id="cd00093">
    <property type="entry name" value="HTH_XRE"/>
    <property type="match status" value="1"/>
</dbReference>
<dbReference type="NCBIfam" id="TIGR02607">
    <property type="entry name" value="antidote_HigA"/>
    <property type="match status" value="1"/>
</dbReference>
<dbReference type="GO" id="GO:0003677">
    <property type="term" value="F:DNA binding"/>
    <property type="evidence" value="ECO:0007669"/>
    <property type="project" value="UniProtKB-KW"/>
</dbReference>